<feature type="region of interest" description="Disordered" evidence="1">
    <location>
        <begin position="79"/>
        <end position="102"/>
    </location>
</feature>
<accession>A0A128EY81</accession>
<keyword evidence="3" id="KW-1185">Reference proteome</keyword>
<dbReference type="RefSeq" id="WP_062706407.1">
    <property type="nucleotide sequence ID" value="NZ_CAWRCI010000006.1"/>
</dbReference>
<evidence type="ECO:0000313" key="3">
    <source>
        <dbReference type="Proteomes" id="UP000073601"/>
    </source>
</evidence>
<dbReference type="OrthoDB" id="5883950at2"/>
<feature type="compositionally biased region" description="Gly residues" evidence="1">
    <location>
        <begin position="93"/>
        <end position="102"/>
    </location>
</feature>
<reference evidence="3" key="1">
    <citation type="submission" date="2016-02" db="EMBL/GenBank/DDBJ databases">
        <authorList>
            <person name="Rodrigo-Torres Lidia"/>
            <person name="Arahal R.David."/>
        </authorList>
    </citation>
    <scope>NUCLEOTIDE SEQUENCE [LARGE SCALE GENOMIC DNA]</scope>
    <source>
        <strain evidence="3">CECT 8713</strain>
    </source>
</reference>
<protein>
    <submittedName>
        <fullName evidence="2">Uncharacterized protein</fullName>
    </submittedName>
</protein>
<proteinExistence type="predicted"/>
<dbReference type="AlphaFoldDB" id="A0A128EY81"/>
<evidence type="ECO:0000256" key="1">
    <source>
        <dbReference type="SAM" id="MobiDB-lite"/>
    </source>
</evidence>
<sequence length="102" mass="11187">MKITAITQDQLIIVNGVGVDMRPHGGFEMRRGEWAVHFDTVTGRGEVEYTDARNNSALTQTEFDKHYAWLLDEHQRAVEKEKADEAATPVDSGGTGGGVDAL</sequence>
<gene>
    <name evidence="2" type="ORF">GMA8713_00981</name>
</gene>
<name>A0A128EY81_9GAMM</name>
<evidence type="ECO:0000313" key="2">
    <source>
        <dbReference type="EMBL" id="CZF79457.1"/>
    </source>
</evidence>
<dbReference type="Proteomes" id="UP000073601">
    <property type="component" value="Unassembled WGS sequence"/>
</dbReference>
<organism evidence="2 3">
    <name type="scientific">Grimontia marina</name>
    <dbReference type="NCBI Taxonomy" id="646534"/>
    <lineage>
        <taxon>Bacteria</taxon>
        <taxon>Pseudomonadati</taxon>
        <taxon>Pseudomonadota</taxon>
        <taxon>Gammaproteobacteria</taxon>
        <taxon>Vibrionales</taxon>
        <taxon>Vibrionaceae</taxon>
        <taxon>Grimontia</taxon>
    </lineage>
</organism>
<dbReference type="EMBL" id="FIZY01000006">
    <property type="protein sequence ID" value="CZF79457.1"/>
    <property type="molecule type" value="Genomic_DNA"/>
</dbReference>